<evidence type="ECO:0000313" key="7">
    <source>
        <dbReference type="Proteomes" id="UP000323075"/>
    </source>
</evidence>
<dbReference type="CDD" id="cd02968">
    <property type="entry name" value="SCO"/>
    <property type="match status" value="1"/>
</dbReference>
<reference evidence="4 6" key="1">
    <citation type="journal article" date="2019" name="Microbiol. Resour. Announc.">
        <title>The Genome Sequence of the Halobacterium salinarum Type Strain Is Closely Related to That of Laboratory Strains NRC-1 and R1.</title>
        <authorList>
            <person name="Pfeiffer F."/>
            <person name="Marchfelder A."/>
            <person name="Habermann B."/>
            <person name="Dyall-Smith M.L."/>
        </authorList>
    </citation>
    <scope>NUCLEOTIDE SEQUENCE [LARGE SCALE GENOMIC DNA]</scope>
    <source>
        <strain evidence="4">91-R6</strain>
        <strain evidence="6">ATCC 33171 / DSM 3754 / JCM 8978 / NBRC 102687 / NCIMB 764 / 91-R6</strain>
    </source>
</reference>
<dbReference type="Gene3D" id="3.40.30.10">
    <property type="entry name" value="Glutaredoxin"/>
    <property type="match status" value="1"/>
</dbReference>
<accession>A0A4D6GQY0</accession>
<dbReference type="RefSeq" id="WP_010902066.1">
    <property type="nucleotide sequence ID" value="NZ_VRYN01000002.1"/>
</dbReference>
<feature type="binding site" evidence="2">
    <location>
        <position position="87"/>
    </location>
    <ligand>
        <name>Cu cation</name>
        <dbReference type="ChEBI" id="CHEBI:23378"/>
    </ligand>
</feature>
<organism evidence="4 6">
    <name type="scientific">Halobacterium salinarum (strain ATCC 33171 / DSM 3754 / JCM 8978 / NBRC 102687 / NCIMB 764 / 91-R6)</name>
    <dbReference type="NCBI Taxonomy" id="2597657"/>
    <lineage>
        <taxon>Archaea</taxon>
        <taxon>Methanobacteriati</taxon>
        <taxon>Methanobacteriota</taxon>
        <taxon>Stenosarchaea group</taxon>
        <taxon>Halobacteria</taxon>
        <taxon>Halobacteriales</taxon>
        <taxon>Halobacteriaceae</taxon>
        <taxon>Halobacterium</taxon>
    </lineage>
</organism>
<evidence type="ECO:0000256" key="3">
    <source>
        <dbReference type="PIRSR" id="PIRSR603782-2"/>
    </source>
</evidence>
<keyword evidence="2" id="KW-0479">Metal-binding</keyword>
<evidence type="ECO:0000313" key="4">
    <source>
        <dbReference type="EMBL" id="QCC44053.1"/>
    </source>
</evidence>
<evidence type="ECO:0000256" key="2">
    <source>
        <dbReference type="PIRSR" id="PIRSR603782-1"/>
    </source>
</evidence>
<dbReference type="EMBL" id="CP038631">
    <property type="protein sequence ID" value="QCC44053.1"/>
    <property type="molecule type" value="Genomic_DNA"/>
</dbReference>
<feature type="binding site" evidence="2">
    <location>
        <position position="91"/>
    </location>
    <ligand>
        <name>Cu cation</name>
        <dbReference type="ChEBI" id="CHEBI:23378"/>
    </ligand>
</feature>
<gene>
    <name evidence="5" type="ORF">APQ99_01544</name>
    <name evidence="4" type="ORF">HBSAL_01605</name>
</gene>
<dbReference type="SUPFAM" id="SSF52833">
    <property type="entry name" value="Thioredoxin-like"/>
    <property type="match status" value="1"/>
</dbReference>
<dbReference type="InterPro" id="IPR003782">
    <property type="entry name" value="SCO1/SenC"/>
</dbReference>
<keyword evidence="3" id="KW-1015">Disulfide bond</keyword>
<feature type="binding site" evidence="2">
    <location>
        <position position="185"/>
    </location>
    <ligand>
        <name>Cu cation</name>
        <dbReference type="ChEBI" id="CHEBI:23378"/>
    </ligand>
</feature>
<dbReference type="AlphaFoldDB" id="A0A4D6GQY0"/>
<evidence type="ECO:0000313" key="5">
    <source>
        <dbReference type="EMBL" id="TYO76901.1"/>
    </source>
</evidence>
<evidence type="ECO:0000256" key="1">
    <source>
        <dbReference type="ARBA" id="ARBA00010996"/>
    </source>
</evidence>
<dbReference type="GO" id="GO:0046872">
    <property type="term" value="F:metal ion binding"/>
    <property type="evidence" value="ECO:0007669"/>
    <property type="project" value="UniProtKB-KW"/>
</dbReference>
<comment type="similarity">
    <text evidence="1">Belongs to the SCO1/2 family.</text>
</comment>
<evidence type="ECO:0000313" key="6">
    <source>
        <dbReference type="Proteomes" id="UP000296216"/>
    </source>
</evidence>
<dbReference type="PROSITE" id="PS51257">
    <property type="entry name" value="PROKAR_LIPOPROTEIN"/>
    <property type="match status" value="1"/>
</dbReference>
<dbReference type="EMBL" id="VRYN01000002">
    <property type="protein sequence ID" value="TYO76901.1"/>
    <property type="molecule type" value="Genomic_DNA"/>
</dbReference>
<dbReference type="PANTHER" id="PTHR12151:SF25">
    <property type="entry name" value="LINALOOL DEHYDRATASE_ISOMERASE DOMAIN-CONTAINING PROTEIN"/>
    <property type="match status" value="1"/>
</dbReference>
<keyword evidence="2" id="KW-0186">Copper</keyword>
<protein>
    <submittedName>
        <fullName evidence="5">Protein SCO1/2</fullName>
    </submittedName>
    <submittedName>
        <fullName evidence="4">SCO1/SenC/PrrC family protein</fullName>
    </submittedName>
</protein>
<dbReference type="InterPro" id="IPR036249">
    <property type="entry name" value="Thioredoxin-like_sf"/>
</dbReference>
<feature type="disulfide bond" description="Redox-active" evidence="3">
    <location>
        <begin position="87"/>
        <end position="91"/>
    </location>
</feature>
<dbReference type="PANTHER" id="PTHR12151">
    <property type="entry name" value="ELECTRON TRANSPORT PROTIN SCO1/SENC FAMILY MEMBER"/>
    <property type="match status" value="1"/>
</dbReference>
<dbReference type="GeneID" id="68693130"/>
<sequence>MRRRTYLSLVGSAAAAGTAGCLGVLGGDDTPTVLPEPDHEYDASALPYPAWGERVPDATVPAALGDATVSTRETETPALYTFFYSHCQTVCPVLVSTLRNIQTHAANNGYADDIALRPVTFDPERDTADRLASYGERMHVDTDADNWTFLRPAGVDRAKAVVTDDFGVTFKRTHPEDMAQYMFSHAALTVLVNADGYVERTYRSKSPDEQQLIADLETVRQA</sequence>
<dbReference type="Proteomes" id="UP000296216">
    <property type="component" value="Chromosome"/>
</dbReference>
<reference evidence="4" key="3">
    <citation type="journal article" name="MicrobiologyOpen">
        <title>Whole-genome comparison between the type strain of Halobacterium salinarum (DSM 3754(T)) and the laboratory strains R1 and NRC-1.</title>
        <authorList>
            <person name="Pfeiffer F."/>
            <person name="Losensky G."/>
            <person name="Marchfelder A."/>
            <person name="Habermann B."/>
            <person name="Dyall-Smith M."/>
        </authorList>
    </citation>
    <scope>NUCLEOTIDE SEQUENCE</scope>
    <source>
        <strain evidence="4">91-R6</strain>
    </source>
</reference>
<dbReference type="Pfam" id="PF02630">
    <property type="entry name" value="SCO1-SenC"/>
    <property type="match status" value="1"/>
</dbReference>
<proteinExistence type="inferred from homology"/>
<name>A0A4D6GQY0_HALS9</name>
<dbReference type="Proteomes" id="UP000323075">
    <property type="component" value="Unassembled WGS sequence"/>
</dbReference>
<reference evidence="5 7" key="2">
    <citation type="submission" date="2019-07" db="EMBL/GenBank/DDBJ databases">
        <title>Genomic Encyclopedia of Archaeal and Bacterial Type Strains, Phase II (KMG-II): from individual species to whole genera.</title>
        <authorList>
            <person name="Goeker M."/>
        </authorList>
    </citation>
    <scope>NUCLEOTIDE SEQUENCE [LARGE SCALE GENOMIC DNA]</scope>
    <source>
        <strain evidence="5 7">DSM 3754</strain>
    </source>
</reference>